<name>A0AAP2RCL9_9EURY</name>
<sequence>MEQETVVAKTNVDFISSADPDGDIDEKRWVKNGLIIITNQNLYLNNGGQRIGMPLKGLEDVEVREQNGKTILVITRYVNGKFNACMISAASQTIESLRKYFLQYISDAFKTSIYFISPASRGGVLLTTTSWDAGLLLATQKAIWFMSKTKRIRVGLENITRISRETRKISGKDRYVLVVNHVDLSEAVSSIVLCPDNTMDMLEKYLSDLTERYKIKDDQKFSEIEEQVATLVYSGVDSSAIQSMLNVDDVKIEEIYDKMLALGLAKVVRMRREMELTPKGVKYVTDIMNKVTIEKK</sequence>
<dbReference type="RefSeq" id="WP_230740881.1">
    <property type="nucleotide sequence ID" value="NZ_PGCK01000002.1"/>
</dbReference>
<dbReference type="EMBL" id="PGCK01000002">
    <property type="protein sequence ID" value="MCD1294170.1"/>
    <property type="molecule type" value="Genomic_DNA"/>
</dbReference>
<dbReference type="InterPro" id="IPR007381">
    <property type="entry name" value="CheF1/F2"/>
</dbReference>
<proteinExistence type="predicted"/>
<comment type="caution">
    <text evidence="1">The sequence shown here is derived from an EMBL/GenBank/DDBJ whole genome shotgun (WGS) entry which is preliminary data.</text>
</comment>
<dbReference type="PIRSF" id="PIRSF026802">
    <property type="entry name" value="UCP026802"/>
    <property type="match status" value="1"/>
</dbReference>
<dbReference type="PANTHER" id="PTHR42201:SF1">
    <property type="entry name" value="TAXIS PROTEIN"/>
    <property type="match status" value="1"/>
</dbReference>
<dbReference type="PANTHER" id="PTHR42201">
    <property type="entry name" value="TAXIS PROTEIN"/>
    <property type="match status" value="1"/>
</dbReference>
<dbReference type="GO" id="GO:0006935">
    <property type="term" value="P:chemotaxis"/>
    <property type="evidence" value="ECO:0007669"/>
    <property type="project" value="InterPro"/>
</dbReference>
<evidence type="ECO:0008006" key="3">
    <source>
        <dbReference type="Google" id="ProtNLM"/>
    </source>
</evidence>
<gene>
    <name evidence="1" type="ORF">CUJ83_04070</name>
</gene>
<dbReference type="Proteomes" id="UP001320159">
    <property type="component" value="Unassembled WGS sequence"/>
</dbReference>
<accession>A0AAP2RCL9</accession>
<evidence type="ECO:0000313" key="1">
    <source>
        <dbReference type="EMBL" id="MCD1294170.1"/>
    </source>
</evidence>
<dbReference type="AlphaFoldDB" id="A0AAP2RCL9"/>
<organism evidence="1 2">
    <name type="scientific">Methanooceanicella nereidis</name>
    <dbReference type="NCBI Taxonomy" id="2052831"/>
    <lineage>
        <taxon>Archaea</taxon>
        <taxon>Methanobacteriati</taxon>
        <taxon>Methanobacteriota</taxon>
        <taxon>Stenosarchaea group</taxon>
        <taxon>Methanomicrobia</taxon>
        <taxon>Methanocellales</taxon>
        <taxon>Methanocellaceae</taxon>
        <taxon>Methanooceanicella</taxon>
    </lineage>
</organism>
<reference evidence="1 2" key="1">
    <citation type="submission" date="2017-11" db="EMBL/GenBank/DDBJ databases">
        <title>Isolation and Characterization of Family Methanocellaceae Species from Potential Methane Hydrate Area Offshore Southwestern Taiwan.</title>
        <authorList>
            <person name="Zhang W.-L."/>
            <person name="Chen W.-C."/>
            <person name="Lai M.-C."/>
            <person name="Chen S.-C."/>
        </authorList>
    </citation>
    <scope>NUCLEOTIDE SEQUENCE [LARGE SCALE GENOMIC DNA]</scope>
    <source>
        <strain evidence="1 2">CWC-04</strain>
    </source>
</reference>
<protein>
    <recommendedName>
        <fullName evidence="3">Chemotaxis signal transduction system protein F from archaea</fullName>
    </recommendedName>
</protein>
<dbReference type="Pfam" id="PF04283">
    <property type="entry name" value="CheF-arch"/>
    <property type="match status" value="1"/>
</dbReference>
<evidence type="ECO:0000313" key="2">
    <source>
        <dbReference type="Proteomes" id="UP001320159"/>
    </source>
</evidence>
<keyword evidence="2" id="KW-1185">Reference proteome</keyword>